<dbReference type="EMBL" id="GBXM01104525">
    <property type="protein sequence ID" value="JAH04052.1"/>
    <property type="molecule type" value="Transcribed_RNA"/>
</dbReference>
<reference evidence="1" key="1">
    <citation type="submission" date="2014-11" db="EMBL/GenBank/DDBJ databases">
        <authorList>
            <person name="Amaro Gonzalez C."/>
        </authorList>
    </citation>
    <scope>NUCLEOTIDE SEQUENCE</scope>
</reference>
<protein>
    <submittedName>
        <fullName evidence="1">Uncharacterized protein</fullName>
    </submittedName>
</protein>
<sequence>MAPLRGRISLRRDLHWVPPIITLCTFCLCIDLC</sequence>
<name>A0A0E9PIC9_ANGAN</name>
<accession>A0A0E9PIC9</accession>
<evidence type="ECO:0000313" key="1">
    <source>
        <dbReference type="EMBL" id="JAH04052.1"/>
    </source>
</evidence>
<dbReference type="AlphaFoldDB" id="A0A0E9PIC9"/>
<reference evidence="1" key="2">
    <citation type="journal article" date="2015" name="Fish Shellfish Immunol.">
        <title>Early steps in the European eel (Anguilla anguilla)-Vibrio vulnificus interaction in the gills: Role of the RtxA13 toxin.</title>
        <authorList>
            <person name="Callol A."/>
            <person name="Pajuelo D."/>
            <person name="Ebbesson L."/>
            <person name="Teles M."/>
            <person name="MacKenzie S."/>
            <person name="Amaro C."/>
        </authorList>
    </citation>
    <scope>NUCLEOTIDE SEQUENCE</scope>
</reference>
<organism evidence="1">
    <name type="scientific">Anguilla anguilla</name>
    <name type="common">European freshwater eel</name>
    <name type="synonym">Muraena anguilla</name>
    <dbReference type="NCBI Taxonomy" id="7936"/>
    <lineage>
        <taxon>Eukaryota</taxon>
        <taxon>Metazoa</taxon>
        <taxon>Chordata</taxon>
        <taxon>Craniata</taxon>
        <taxon>Vertebrata</taxon>
        <taxon>Euteleostomi</taxon>
        <taxon>Actinopterygii</taxon>
        <taxon>Neopterygii</taxon>
        <taxon>Teleostei</taxon>
        <taxon>Anguilliformes</taxon>
        <taxon>Anguillidae</taxon>
        <taxon>Anguilla</taxon>
    </lineage>
</organism>
<proteinExistence type="predicted"/>